<evidence type="ECO:0000256" key="1">
    <source>
        <dbReference type="SAM" id="SignalP"/>
    </source>
</evidence>
<evidence type="ECO:0000313" key="2">
    <source>
        <dbReference type="EMBL" id="MBW4432031.1"/>
    </source>
</evidence>
<proteinExistence type="predicted"/>
<protein>
    <submittedName>
        <fullName evidence="2">Exo-alpha-sialidase</fullName>
    </submittedName>
</protein>
<feature type="signal peptide" evidence="1">
    <location>
        <begin position="1"/>
        <end position="22"/>
    </location>
</feature>
<name>A0A9E3H7E5_9NOST</name>
<sequence length="444" mass="50559">MKIKNTLVFVSLLLLLSPYHPAFSSTKNHKYSLDKTKQSQNNTNVVTGGITNLQSSSQRMISYRHQERMWFTEDGGMHLIINEGNNSTNSSLVLYSSFDYGATWKAMSTISETNEESTPDGFLYNSNLFLTYSSSTGKIYFSILRYDVTNKTWQPIRTNIVYEDANYIASNATIAVDKNNRFWIAFIRQNVTTNEFEIKTSHSTTNGASWEDTGLTLGTVSSSRAKSAKLVRLSDRMGVVYTNEDTINWAYRMNDWSLTTPWSEQLLFQHQPGSDRDPYASHFNVVVDQLENIHVPTRDQGQLLYLRFDRQNQSWDTPRILTDDSSVAYVQATVSGDNRLLISYNQQTFVKVLQSSDYGKTFPTSTLLAHPKQESLNTSADFTRPRIEAPTRVGSWLPVLQQFVMDGKQKLLYYNLKLDTPSQALNNNIPTETLKLSREPVVPN</sequence>
<dbReference type="EMBL" id="JAHHHW010000079">
    <property type="protein sequence ID" value="MBW4432031.1"/>
    <property type="molecule type" value="Genomic_DNA"/>
</dbReference>
<dbReference type="SUPFAM" id="SSF50939">
    <property type="entry name" value="Sialidases"/>
    <property type="match status" value="1"/>
</dbReference>
<keyword evidence="1" id="KW-0732">Signal</keyword>
<reference evidence="2" key="2">
    <citation type="journal article" date="2022" name="Microbiol. Resour. Announc.">
        <title>Metagenome Sequencing to Explore Phylogenomics of Terrestrial Cyanobacteria.</title>
        <authorList>
            <person name="Ward R.D."/>
            <person name="Stajich J.E."/>
            <person name="Johansen J.R."/>
            <person name="Huntemann M."/>
            <person name="Clum A."/>
            <person name="Foster B."/>
            <person name="Foster B."/>
            <person name="Roux S."/>
            <person name="Palaniappan K."/>
            <person name="Varghese N."/>
            <person name="Mukherjee S."/>
            <person name="Reddy T.B.K."/>
            <person name="Daum C."/>
            <person name="Copeland A."/>
            <person name="Chen I.A."/>
            <person name="Ivanova N.N."/>
            <person name="Kyrpides N.C."/>
            <person name="Shapiro N."/>
            <person name="Eloe-Fadrosh E.A."/>
            <person name="Pietrasiak N."/>
        </authorList>
    </citation>
    <scope>NUCLEOTIDE SEQUENCE</scope>
    <source>
        <strain evidence="2">HA4357-MV3</strain>
    </source>
</reference>
<reference evidence="2" key="1">
    <citation type="submission" date="2021-05" db="EMBL/GenBank/DDBJ databases">
        <authorList>
            <person name="Pietrasiak N."/>
            <person name="Ward R."/>
            <person name="Stajich J.E."/>
            <person name="Kurbessoian T."/>
        </authorList>
    </citation>
    <scope>NUCLEOTIDE SEQUENCE</scope>
    <source>
        <strain evidence="2">HA4357-MV3</strain>
    </source>
</reference>
<comment type="caution">
    <text evidence="2">The sequence shown here is derived from an EMBL/GenBank/DDBJ whole genome shotgun (WGS) entry which is preliminary data.</text>
</comment>
<organism evidence="2 3">
    <name type="scientific">Pelatocladus maniniholoensis HA4357-MV3</name>
    <dbReference type="NCBI Taxonomy" id="1117104"/>
    <lineage>
        <taxon>Bacteria</taxon>
        <taxon>Bacillati</taxon>
        <taxon>Cyanobacteriota</taxon>
        <taxon>Cyanophyceae</taxon>
        <taxon>Nostocales</taxon>
        <taxon>Nostocaceae</taxon>
        <taxon>Pelatocladus</taxon>
    </lineage>
</organism>
<dbReference type="Proteomes" id="UP000813215">
    <property type="component" value="Unassembled WGS sequence"/>
</dbReference>
<gene>
    <name evidence="2" type="ORF">KME28_09955</name>
</gene>
<dbReference type="AlphaFoldDB" id="A0A9E3H7E5"/>
<evidence type="ECO:0000313" key="3">
    <source>
        <dbReference type="Proteomes" id="UP000813215"/>
    </source>
</evidence>
<feature type="chain" id="PRO_5038506124" evidence="1">
    <location>
        <begin position="23"/>
        <end position="444"/>
    </location>
</feature>
<accession>A0A9E3H7E5</accession>
<dbReference type="Gene3D" id="2.120.10.10">
    <property type="match status" value="1"/>
</dbReference>
<dbReference type="InterPro" id="IPR036278">
    <property type="entry name" value="Sialidase_sf"/>
</dbReference>